<evidence type="ECO:0000256" key="1">
    <source>
        <dbReference type="ARBA" id="ARBA00022553"/>
    </source>
</evidence>
<name>A0ABT4IBA1_9ACTO</name>
<comment type="caution">
    <text evidence="6">Lacks conserved residue(s) required for the propagation of feature annotation.</text>
</comment>
<dbReference type="EMBL" id="JAPTMY010000036">
    <property type="protein sequence ID" value="MCZ0859015.1"/>
    <property type="molecule type" value="Genomic_DNA"/>
</dbReference>
<dbReference type="PANTHER" id="PTHR48111">
    <property type="entry name" value="REGULATOR OF RPOS"/>
    <property type="match status" value="1"/>
</dbReference>
<gene>
    <name evidence="9" type="ORF">OHJ16_13290</name>
</gene>
<dbReference type="InterPro" id="IPR001789">
    <property type="entry name" value="Sig_transdc_resp-reg_receiver"/>
</dbReference>
<dbReference type="RefSeq" id="WP_268918324.1">
    <property type="nucleotide sequence ID" value="NZ_CAJPNG010000058.1"/>
</dbReference>
<evidence type="ECO:0000256" key="3">
    <source>
        <dbReference type="ARBA" id="ARBA00023015"/>
    </source>
</evidence>
<dbReference type="SUPFAM" id="SSF52172">
    <property type="entry name" value="CheY-like"/>
    <property type="match status" value="1"/>
</dbReference>
<evidence type="ECO:0000313" key="10">
    <source>
        <dbReference type="Proteomes" id="UP001072034"/>
    </source>
</evidence>
<keyword evidence="1" id="KW-0597">Phosphoprotein</keyword>
<protein>
    <recommendedName>
        <fullName evidence="8">Response regulatory domain-containing protein</fullName>
    </recommendedName>
</protein>
<feature type="compositionally biased region" description="Gly residues" evidence="7">
    <location>
        <begin position="69"/>
        <end position="79"/>
    </location>
</feature>
<dbReference type="Gene3D" id="3.40.50.2300">
    <property type="match status" value="1"/>
</dbReference>
<keyword evidence="2" id="KW-0902">Two-component regulatory system</keyword>
<evidence type="ECO:0000313" key="9">
    <source>
        <dbReference type="EMBL" id="MCZ0859015.1"/>
    </source>
</evidence>
<accession>A0ABT4IBA1</accession>
<dbReference type="Proteomes" id="UP001072034">
    <property type="component" value="Unassembled WGS sequence"/>
</dbReference>
<dbReference type="Pfam" id="PF00072">
    <property type="entry name" value="Response_reg"/>
    <property type="match status" value="1"/>
</dbReference>
<dbReference type="InterPro" id="IPR039420">
    <property type="entry name" value="WalR-like"/>
</dbReference>
<keyword evidence="3" id="KW-0805">Transcription regulation</keyword>
<feature type="region of interest" description="Disordered" evidence="7">
    <location>
        <begin position="61"/>
        <end position="104"/>
    </location>
</feature>
<evidence type="ECO:0000256" key="5">
    <source>
        <dbReference type="ARBA" id="ARBA00023163"/>
    </source>
</evidence>
<keyword evidence="10" id="KW-1185">Reference proteome</keyword>
<evidence type="ECO:0000256" key="6">
    <source>
        <dbReference type="PROSITE-ProRule" id="PRU00169"/>
    </source>
</evidence>
<comment type="caution">
    <text evidence="9">The sequence shown here is derived from an EMBL/GenBank/DDBJ whole genome shotgun (WGS) entry which is preliminary data.</text>
</comment>
<dbReference type="InterPro" id="IPR011006">
    <property type="entry name" value="CheY-like_superfamily"/>
</dbReference>
<feature type="region of interest" description="Disordered" evidence="7">
    <location>
        <begin position="135"/>
        <end position="164"/>
    </location>
</feature>
<proteinExistence type="predicted"/>
<organism evidence="9 10">
    <name type="scientific">Actinomyces israelii</name>
    <dbReference type="NCBI Taxonomy" id="1659"/>
    <lineage>
        <taxon>Bacteria</taxon>
        <taxon>Bacillati</taxon>
        <taxon>Actinomycetota</taxon>
        <taxon>Actinomycetes</taxon>
        <taxon>Actinomycetales</taxon>
        <taxon>Actinomycetaceae</taxon>
        <taxon>Actinomyces</taxon>
    </lineage>
</organism>
<evidence type="ECO:0000256" key="2">
    <source>
        <dbReference type="ARBA" id="ARBA00023012"/>
    </source>
</evidence>
<sequence length="164" mass="17029">MSGSELCRRLRGDSRVPVVVSARSSDVDQVRGLSLGAGDFITKPFSLAVLLAKVRRALERGAGDAPAAAGGGAGSPGPGGEDDFDDGRLRVEPPTGRTYLNGRELHPTADRVLRHLVANRGAVCTKEDAIRAVRGDESPALLSRRGPRTPSARCGATSSPAPAH</sequence>
<evidence type="ECO:0000256" key="7">
    <source>
        <dbReference type="SAM" id="MobiDB-lite"/>
    </source>
</evidence>
<dbReference type="PANTHER" id="PTHR48111:SF1">
    <property type="entry name" value="TWO-COMPONENT RESPONSE REGULATOR ORR33"/>
    <property type="match status" value="1"/>
</dbReference>
<keyword evidence="4" id="KW-0238">DNA-binding</keyword>
<evidence type="ECO:0000259" key="8">
    <source>
        <dbReference type="PROSITE" id="PS50110"/>
    </source>
</evidence>
<evidence type="ECO:0000256" key="4">
    <source>
        <dbReference type="ARBA" id="ARBA00023125"/>
    </source>
</evidence>
<reference evidence="9" key="1">
    <citation type="submission" date="2022-10" db="EMBL/GenBank/DDBJ databases">
        <title>Genome sequence of Actinomyces israelii ATCC 10048.</title>
        <authorList>
            <person name="Watt R.M."/>
            <person name="Tong W.M."/>
        </authorList>
    </citation>
    <scope>NUCLEOTIDE SEQUENCE</scope>
    <source>
        <strain evidence="9">ATCC 10048</strain>
    </source>
</reference>
<dbReference type="PROSITE" id="PS50110">
    <property type="entry name" value="RESPONSE_REGULATORY"/>
    <property type="match status" value="1"/>
</dbReference>
<keyword evidence="5" id="KW-0804">Transcription</keyword>
<feature type="domain" description="Response regulatory" evidence="8">
    <location>
        <begin position="1"/>
        <end position="58"/>
    </location>
</feature>